<dbReference type="GO" id="GO:0016787">
    <property type="term" value="F:hydrolase activity"/>
    <property type="evidence" value="ECO:0007669"/>
    <property type="project" value="UniProtKB-KW"/>
</dbReference>
<dbReference type="InterPro" id="IPR029069">
    <property type="entry name" value="HotDog_dom_sf"/>
</dbReference>
<comment type="caution">
    <text evidence="4">The sequence shown here is derived from an EMBL/GenBank/DDBJ whole genome shotgun (WGS) entry which is preliminary data.</text>
</comment>
<comment type="similarity">
    <text evidence="1">Belongs to the thioesterase PaaI family.</text>
</comment>
<gene>
    <name evidence="4" type="ORF">ACFYXQ_46310</name>
</gene>
<dbReference type="CDD" id="cd03443">
    <property type="entry name" value="PaaI_thioesterase"/>
    <property type="match status" value="1"/>
</dbReference>
<proteinExistence type="inferred from homology"/>
<sequence>MHNGMLGRIGQLLGLNITVAKCDRVVLTFDVRPDLLQPYEIVQGGIYCAAIEAAASLGADLWLGERGRVVGVNNTTDFLHAVKSGTLSVTATPLLQEQLQQLWLVEVEDESDRSVARGQVRLQNLI</sequence>
<dbReference type="NCBIfam" id="TIGR00369">
    <property type="entry name" value="unchar_dom_1"/>
    <property type="match status" value="1"/>
</dbReference>
<reference evidence="4 5" key="1">
    <citation type="submission" date="2024-10" db="EMBL/GenBank/DDBJ databases">
        <title>The Natural Products Discovery Center: Release of the First 8490 Sequenced Strains for Exploring Actinobacteria Biosynthetic Diversity.</title>
        <authorList>
            <person name="Kalkreuter E."/>
            <person name="Kautsar S.A."/>
            <person name="Yang D."/>
            <person name="Bader C.D."/>
            <person name="Teijaro C.N."/>
            <person name="Fluegel L."/>
            <person name="Davis C.M."/>
            <person name="Simpson J.R."/>
            <person name="Lauterbach L."/>
            <person name="Steele A.D."/>
            <person name="Gui C."/>
            <person name="Meng S."/>
            <person name="Li G."/>
            <person name="Viehrig K."/>
            <person name="Ye F."/>
            <person name="Su P."/>
            <person name="Kiefer A.F."/>
            <person name="Nichols A."/>
            <person name="Cepeda A.J."/>
            <person name="Yan W."/>
            <person name="Fan B."/>
            <person name="Jiang Y."/>
            <person name="Adhikari A."/>
            <person name="Zheng C.-J."/>
            <person name="Schuster L."/>
            <person name="Cowan T.M."/>
            <person name="Smanski M.J."/>
            <person name="Chevrette M.G."/>
            <person name="De Carvalho L.P.S."/>
            <person name="Shen B."/>
        </authorList>
    </citation>
    <scope>NUCLEOTIDE SEQUENCE [LARGE SCALE GENOMIC DNA]</scope>
    <source>
        <strain evidence="4 5">NPDC002593</strain>
    </source>
</reference>
<evidence type="ECO:0000313" key="4">
    <source>
        <dbReference type="EMBL" id="MFF3575170.1"/>
    </source>
</evidence>
<evidence type="ECO:0000313" key="5">
    <source>
        <dbReference type="Proteomes" id="UP001601992"/>
    </source>
</evidence>
<feature type="domain" description="Thioesterase" evidence="3">
    <location>
        <begin position="41"/>
        <end position="115"/>
    </location>
</feature>
<dbReference type="EMBL" id="JBIAQY010000040">
    <property type="protein sequence ID" value="MFF3575170.1"/>
    <property type="molecule type" value="Genomic_DNA"/>
</dbReference>
<accession>A0ABW6SFS6</accession>
<protein>
    <submittedName>
        <fullName evidence="4">PaaI family thioesterase</fullName>
        <ecNumber evidence="4">3.1.2.-</ecNumber>
    </submittedName>
</protein>
<name>A0ABW6SFS6_9NOCA</name>
<keyword evidence="5" id="KW-1185">Reference proteome</keyword>
<evidence type="ECO:0000256" key="1">
    <source>
        <dbReference type="ARBA" id="ARBA00008324"/>
    </source>
</evidence>
<evidence type="ECO:0000256" key="2">
    <source>
        <dbReference type="ARBA" id="ARBA00022801"/>
    </source>
</evidence>
<dbReference type="InterPro" id="IPR006683">
    <property type="entry name" value="Thioestr_dom"/>
</dbReference>
<dbReference type="InterPro" id="IPR003736">
    <property type="entry name" value="PAAI_dom"/>
</dbReference>
<dbReference type="SUPFAM" id="SSF54637">
    <property type="entry name" value="Thioesterase/thiol ester dehydrase-isomerase"/>
    <property type="match status" value="1"/>
</dbReference>
<dbReference type="Proteomes" id="UP001601992">
    <property type="component" value="Unassembled WGS sequence"/>
</dbReference>
<keyword evidence="2 4" id="KW-0378">Hydrolase</keyword>
<dbReference type="Gene3D" id="3.10.129.10">
    <property type="entry name" value="Hotdog Thioesterase"/>
    <property type="match status" value="1"/>
</dbReference>
<dbReference type="PANTHER" id="PTHR43240">
    <property type="entry name" value="1,4-DIHYDROXY-2-NAPHTHOYL-COA THIOESTERASE 1"/>
    <property type="match status" value="1"/>
</dbReference>
<dbReference type="Pfam" id="PF03061">
    <property type="entry name" value="4HBT"/>
    <property type="match status" value="1"/>
</dbReference>
<evidence type="ECO:0000259" key="3">
    <source>
        <dbReference type="Pfam" id="PF03061"/>
    </source>
</evidence>
<dbReference type="PANTHER" id="PTHR43240:SF5">
    <property type="entry name" value="1,4-DIHYDROXY-2-NAPHTHOYL-COA THIOESTERASE 1"/>
    <property type="match status" value="1"/>
</dbReference>
<dbReference type="RefSeq" id="WP_387407123.1">
    <property type="nucleotide sequence ID" value="NZ_JBIAQY010000040.1"/>
</dbReference>
<organism evidence="4 5">
    <name type="scientific">Nocardia jiangxiensis</name>
    <dbReference type="NCBI Taxonomy" id="282685"/>
    <lineage>
        <taxon>Bacteria</taxon>
        <taxon>Bacillati</taxon>
        <taxon>Actinomycetota</taxon>
        <taxon>Actinomycetes</taxon>
        <taxon>Mycobacteriales</taxon>
        <taxon>Nocardiaceae</taxon>
        <taxon>Nocardia</taxon>
    </lineage>
</organism>
<dbReference type="EC" id="3.1.2.-" evidence="4"/>